<dbReference type="AlphaFoldDB" id="A0A914DLB3"/>
<feature type="signal peptide" evidence="1">
    <location>
        <begin position="1"/>
        <end position="22"/>
    </location>
</feature>
<keyword evidence="3" id="KW-1185">Reference proteome</keyword>
<evidence type="ECO:0000313" key="3">
    <source>
        <dbReference type="Proteomes" id="UP000887540"/>
    </source>
</evidence>
<evidence type="ECO:0000259" key="2">
    <source>
        <dbReference type="Pfam" id="PF07714"/>
    </source>
</evidence>
<name>A0A914DLB3_9BILA</name>
<feature type="domain" description="Serine-threonine/tyrosine-protein kinase catalytic" evidence="2">
    <location>
        <begin position="179"/>
        <end position="219"/>
    </location>
</feature>
<feature type="chain" id="PRO_5037885772" evidence="1">
    <location>
        <begin position="23"/>
        <end position="224"/>
    </location>
</feature>
<dbReference type="GO" id="GO:0004672">
    <property type="term" value="F:protein kinase activity"/>
    <property type="evidence" value="ECO:0007669"/>
    <property type="project" value="InterPro"/>
</dbReference>
<protein>
    <submittedName>
        <fullName evidence="4">Serine-threonine/tyrosine-protein kinase catalytic domain-containing protein</fullName>
    </submittedName>
</protein>
<sequence>MTSSSFTHGILILISSWLSCHAWAYSTRGRAGFGEEEWLFSAAHRRAVDWHGTERHHFRHVGRETIRYQALRYSPRQDRPSPRKSYTTIPKLVYAYVKGKIPLDGLGVVTISKSNANGGSTHSQCNVQGNSERKQAIIKQNHMENLSKVQEVMAEARSFVEHSIRTSSSSMESRSSTMTNFIFDFATEIWSFGIISWEIYSGGQESYSGLIVCDVNEQIAILEL</sequence>
<accession>A0A914DLB3</accession>
<dbReference type="Proteomes" id="UP000887540">
    <property type="component" value="Unplaced"/>
</dbReference>
<keyword evidence="1" id="KW-0732">Signal</keyword>
<reference evidence="4" key="1">
    <citation type="submission" date="2022-11" db="UniProtKB">
        <authorList>
            <consortium name="WormBaseParasite"/>
        </authorList>
    </citation>
    <scope>IDENTIFICATION</scope>
</reference>
<evidence type="ECO:0000256" key="1">
    <source>
        <dbReference type="SAM" id="SignalP"/>
    </source>
</evidence>
<organism evidence="3 4">
    <name type="scientific">Acrobeloides nanus</name>
    <dbReference type="NCBI Taxonomy" id="290746"/>
    <lineage>
        <taxon>Eukaryota</taxon>
        <taxon>Metazoa</taxon>
        <taxon>Ecdysozoa</taxon>
        <taxon>Nematoda</taxon>
        <taxon>Chromadorea</taxon>
        <taxon>Rhabditida</taxon>
        <taxon>Tylenchina</taxon>
        <taxon>Cephalobomorpha</taxon>
        <taxon>Cephaloboidea</taxon>
        <taxon>Cephalobidae</taxon>
        <taxon>Acrobeloides</taxon>
    </lineage>
</organism>
<dbReference type="WBParaSite" id="ACRNAN_scaffold3103.g22279.t1">
    <property type="protein sequence ID" value="ACRNAN_scaffold3103.g22279.t1"/>
    <property type="gene ID" value="ACRNAN_scaffold3103.g22279"/>
</dbReference>
<evidence type="ECO:0000313" key="4">
    <source>
        <dbReference type="WBParaSite" id="ACRNAN_scaffold3103.g22279.t1"/>
    </source>
</evidence>
<dbReference type="Pfam" id="PF07714">
    <property type="entry name" value="PK_Tyr_Ser-Thr"/>
    <property type="match status" value="1"/>
</dbReference>
<proteinExistence type="predicted"/>
<dbReference type="InterPro" id="IPR001245">
    <property type="entry name" value="Ser-Thr/Tyr_kinase_cat_dom"/>
</dbReference>